<sequence length="263" mass="28873">MDGLSEVDPLTVDLGSGELELIGRLPTASNGTFLSRLERGDERVLCVYKPTAGERPLWDFPDRTLGLREVAAHELSRVAGFDVVPRTVLVEGPLGPGSLQAWVRDDEADDEVVDLVPLEQAERPGWFAVLEGLGARGEEVVVVHADDPRLRRLALFDAVANNADRKGGHILTRHGHLFGVDHGLTFHPAPKLRTLLWGWAEEELTEEERALVGRVVTDGCEALAELLTEPELVSLELRCTELLRSGRFPAPDPGSHTVPWPPF</sequence>
<gene>
    <name evidence="1" type="ORF">DT076_17650</name>
</gene>
<name>A0A367YQX5_9ACTN</name>
<evidence type="ECO:0000313" key="1">
    <source>
        <dbReference type="EMBL" id="RCK68234.1"/>
    </source>
</evidence>
<organism evidence="1 2">
    <name type="scientific">Desertihabitans brevis</name>
    <dbReference type="NCBI Taxonomy" id="2268447"/>
    <lineage>
        <taxon>Bacteria</taxon>
        <taxon>Bacillati</taxon>
        <taxon>Actinomycetota</taxon>
        <taxon>Actinomycetes</taxon>
        <taxon>Propionibacteriales</taxon>
        <taxon>Propionibacteriaceae</taxon>
        <taxon>Desertihabitans</taxon>
    </lineage>
</organism>
<proteinExistence type="predicted"/>
<dbReference type="EMBL" id="QOUI01000013">
    <property type="protein sequence ID" value="RCK68234.1"/>
    <property type="molecule type" value="Genomic_DNA"/>
</dbReference>
<dbReference type="InterPro" id="IPR022292">
    <property type="entry name" value="CHP03843"/>
</dbReference>
<dbReference type="Proteomes" id="UP000252770">
    <property type="component" value="Unassembled WGS sequence"/>
</dbReference>
<protein>
    <submittedName>
        <fullName evidence="1">SCO1664 family protein</fullName>
    </submittedName>
</protein>
<keyword evidence="2" id="KW-1185">Reference proteome</keyword>
<dbReference type="NCBIfam" id="TIGR03843">
    <property type="entry name" value="SCO1664 family protein"/>
    <property type="match status" value="1"/>
</dbReference>
<reference evidence="1 2" key="1">
    <citation type="submission" date="2018-07" db="EMBL/GenBank/DDBJ databases">
        <title>Desertimonas flava gen. nov. sp. nov.</title>
        <authorList>
            <person name="Liu S."/>
        </authorList>
    </citation>
    <scope>NUCLEOTIDE SEQUENCE [LARGE SCALE GENOMIC DNA]</scope>
    <source>
        <strain evidence="1 2">16Sb5-5</strain>
    </source>
</reference>
<comment type="caution">
    <text evidence="1">The sequence shown here is derived from an EMBL/GenBank/DDBJ whole genome shotgun (WGS) entry which is preliminary data.</text>
</comment>
<accession>A0A367YQX5</accession>
<dbReference type="AlphaFoldDB" id="A0A367YQX5"/>
<evidence type="ECO:0000313" key="2">
    <source>
        <dbReference type="Proteomes" id="UP000252770"/>
    </source>
</evidence>